<reference evidence="3" key="1">
    <citation type="submission" date="2024-02" db="UniProtKB">
        <authorList>
            <consortium name="WormBaseParasite"/>
        </authorList>
    </citation>
    <scope>IDENTIFICATION</scope>
</reference>
<evidence type="ECO:0000313" key="2">
    <source>
        <dbReference type="Proteomes" id="UP000887575"/>
    </source>
</evidence>
<keyword evidence="2" id="KW-1185">Reference proteome</keyword>
<feature type="region of interest" description="Disordered" evidence="1">
    <location>
        <begin position="350"/>
        <end position="382"/>
    </location>
</feature>
<proteinExistence type="predicted"/>
<evidence type="ECO:0000313" key="3">
    <source>
        <dbReference type="WBParaSite" id="MBELARI_LOCUS6699.1"/>
    </source>
</evidence>
<organism evidence="2 3">
    <name type="scientific">Mesorhabditis belari</name>
    <dbReference type="NCBI Taxonomy" id="2138241"/>
    <lineage>
        <taxon>Eukaryota</taxon>
        <taxon>Metazoa</taxon>
        <taxon>Ecdysozoa</taxon>
        <taxon>Nematoda</taxon>
        <taxon>Chromadorea</taxon>
        <taxon>Rhabditida</taxon>
        <taxon>Rhabditina</taxon>
        <taxon>Rhabditomorpha</taxon>
        <taxon>Rhabditoidea</taxon>
        <taxon>Rhabditidae</taxon>
        <taxon>Mesorhabditinae</taxon>
        <taxon>Mesorhabditis</taxon>
    </lineage>
</organism>
<sequence length="583" mass="67381">MIQYFFGILPIFLGEDAPMADSPAFIDDSDTEKSQRINIKHVGNGSSKTGYSQQSAKSIVQEISVNYTGLRGASPPPVQQMRNAQMEVTRPVIVEKGSAVPYPTSRVPTTTTSAQNAFTNTFPGYLAQYDQKVYPAEAETVDRITRSGRHETEFPVRIAYSGSSPLSPTSTYSVPIQRSSAEASRKLGSSLGSLITETTEQHYEAYSTRHREMASPGGVNSLAAQFEQTARQQRDNAQQQQKKSPAQVHVVKPSPALKSPSPTTPYDTRVHRVERQVFNPQNERSVLQTTLVDIDPQYTRSSTAASQHSPGQQYIHETIQEEYHTIKRYTPTPQPAHQGVRVVPVEKVSHHVRDNSRDSTLRAEDTASSRAPSSASVQSTRVLSPVRTVVERYESHHKEETTERRQPMIEQIKQEIVMQTRTSNMYSDEESRTREQQFREEERRRLQEEERRRTHGKQQTTTIIEEETFEEIRIRRRKKQDGQHKQNQERLRREAEERERLRIEEEERLRREIEENQRIARENERHRREEEIRIQEELHYRRELEIIEQQRGGDSRITKNRAGKKRTRETRTNRNRTTGKNSD</sequence>
<name>A0AAF3FI62_9BILA</name>
<evidence type="ECO:0000256" key="1">
    <source>
        <dbReference type="SAM" id="MobiDB-lite"/>
    </source>
</evidence>
<feature type="region of interest" description="Disordered" evidence="1">
    <location>
        <begin position="228"/>
        <end position="268"/>
    </location>
</feature>
<feature type="region of interest" description="Disordered" evidence="1">
    <location>
        <begin position="545"/>
        <end position="583"/>
    </location>
</feature>
<feature type="compositionally biased region" description="Low complexity" evidence="1">
    <location>
        <begin position="228"/>
        <end position="241"/>
    </location>
</feature>
<feature type="compositionally biased region" description="Basic residues" evidence="1">
    <location>
        <begin position="558"/>
        <end position="568"/>
    </location>
</feature>
<dbReference type="AlphaFoldDB" id="A0AAF3FI62"/>
<feature type="region of interest" description="Disordered" evidence="1">
    <location>
        <begin position="421"/>
        <end position="460"/>
    </location>
</feature>
<feature type="compositionally biased region" description="Low complexity" evidence="1">
    <location>
        <begin position="368"/>
        <end position="379"/>
    </location>
</feature>
<feature type="compositionally biased region" description="Basic and acidic residues" evidence="1">
    <location>
        <begin position="350"/>
        <end position="367"/>
    </location>
</feature>
<dbReference type="Proteomes" id="UP000887575">
    <property type="component" value="Unassembled WGS sequence"/>
</dbReference>
<feature type="compositionally biased region" description="Basic and acidic residues" evidence="1">
    <location>
        <begin position="429"/>
        <end position="452"/>
    </location>
</feature>
<dbReference type="WBParaSite" id="MBELARI_LOCUS6699.1">
    <property type="protein sequence ID" value="MBELARI_LOCUS6699.1"/>
    <property type="gene ID" value="MBELARI_LOCUS6699"/>
</dbReference>
<accession>A0AAF3FI62</accession>
<protein>
    <submittedName>
        <fullName evidence="3">Uncharacterized protein</fullName>
    </submittedName>
</protein>
<feature type="compositionally biased region" description="Basic and acidic residues" evidence="1">
    <location>
        <begin position="480"/>
        <end position="496"/>
    </location>
</feature>
<feature type="region of interest" description="Disordered" evidence="1">
    <location>
        <begin position="475"/>
        <end position="496"/>
    </location>
</feature>